<keyword evidence="4" id="KW-1185">Reference proteome</keyword>
<accession>A0ABU2CHL2</accession>
<dbReference type="SUPFAM" id="SSF55961">
    <property type="entry name" value="Bet v1-like"/>
    <property type="match status" value="1"/>
</dbReference>
<evidence type="ECO:0000256" key="1">
    <source>
        <dbReference type="ARBA" id="ARBA00006817"/>
    </source>
</evidence>
<evidence type="ECO:0000313" key="3">
    <source>
        <dbReference type="EMBL" id="MDR7380823.1"/>
    </source>
</evidence>
<comment type="similarity">
    <text evidence="1">Belongs to the AHA1 family.</text>
</comment>
<dbReference type="Gene3D" id="3.30.530.20">
    <property type="match status" value="1"/>
</dbReference>
<dbReference type="EMBL" id="JAVDYE010000001">
    <property type="protein sequence ID" value="MDR7380823.1"/>
    <property type="molecule type" value="Genomic_DNA"/>
</dbReference>
<sequence length="214" mass="22646">MPTVIDPAAIAGLVTREVRDSTRDGVPTKVAVARRTYAAERADLWDALTSADRLPRWFLPVTGDLTVGGRYQLEGNAGGVVERCAAPEEFAVTWEFGDTVSWLTVHLTPAGDGTTLELVHEAPVDPDFWTQYGPGAAGVGWDLSLMGLGLHLANGASLDPAEVEAWSTSAEGVEFVRLASTSWADAAIAAGEDADQARAAGERTLAFYTTTPES</sequence>
<dbReference type="InterPro" id="IPR023393">
    <property type="entry name" value="START-like_dom_sf"/>
</dbReference>
<evidence type="ECO:0000313" key="4">
    <source>
        <dbReference type="Proteomes" id="UP001183585"/>
    </source>
</evidence>
<protein>
    <submittedName>
        <fullName evidence="3">Uncharacterized protein YndB with AHSA1/START domain</fullName>
    </submittedName>
</protein>
<organism evidence="3 4">
    <name type="scientific">Promicromonospora iranensis</name>
    <dbReference type="NCBI Taxonomy" id="1105144"/>
    <lineage>
        <taxon>Bacteria</taxon>
        <taxon>Bacillati</taxon>
        <taxon>Actinomycetota</taxon>
        <taxon>Actinomycetes</taxon>
        <taxon>Micrococcales</taxon>
        <taxon>Promicromonosporaceae</taxon>
        <taxon>Promicromonospora</taxon>
    </lineage>
</organism>
<dbReference type="RefSeq" id="WP_274992283.1">
    <property type="nucleotide sequence ID" value="NZ_JAJQQP010000002.1"/>
</dbReference>
<evidence type="ECO:0000259" key="2">
    <source>
        <dbReference type="Pfam" id="PF08327"/>
    </source>
</evidence>
<dbReference type="Proteomes" id="UP001183585">
    <property type="component" value="Unassembled WGS sequence"/>
</dbReference>
<proteinExistence type="inferred from homology"/>
<feature type="domain" description="Activator of Hsp90 ATPase homologue 1/2-like C-terminal" evidence="2">
    <location>
        <begin position="39"/>
        <end position="148"/>
    </location>
</feature>
<reference evidence="3 4" key="1">
    <citation type="submission" date="2023-07" db="EMBL/GenBank/DDBJ databases">
        <title>Sequencing the genomes of 1000 actinobacteria strains.</title>
        <authorList>
            <person name="Klenk H.-P."/>
        </authorList>
    </citation>
    <scope>NUCLEOTIDE SEQUENCE [LARGE SCALE GENOMIC DNA]</scope>
    <source>
        <strain evidence="3 4">DSM 45554</strain>
    </source>
</reference>
<dbReference type="CDD" id="cd08899">
    <property type="entry name" value="SRPBCC_CalC_Aha1-like_6"/>
    <property type="match status" value="1"/>
</dbReference>
<comment type="caution">
    <text evidence="3">The sequence shown here is derived from an EMBL/GenBank/DDBJ whole genome shotgun (WGS) entry which is preliminary data.</text>
</comment>
<dbReference type="Pfam" id="PF08327">
    <property type="entry name" value="AHSA1"/>
    <property type="match status" value="1"/>
</dbReference>
<gene>
    <name evidence="3" type="ORF">J2S48_000338</name>
</gene>
<name>A0ABU2CHL2_9MICO</name>
<dbReference type="InterPro" id="IPR013538">
    <property type="entry name" value="ASHA1/2-like_C"/>
</dbReference>